<dbReference type="InterPro" id="IPR000262">
    <property type="entry name" value="FMN-dep_DH"/>
</dbReference>
<keyword evidence="5 11" id="KW-0479">Metal-binding</keyword>
<dbReference type="PIRSF" id="PIRSF003314">
    <property type="entry name" value="IPP_isomerase"/>
    <property type="match status" value="1"/>
</dbReference>
<keyword evidence="3 11" id="KW-0285">Flavoprotein</keyword>
<proteinExistence type="inferred from homology"/>
<name>A0A0C9QAV5_LACPA</name>
<keyword evidence="4 11" id="KW-0288">FMN</keyword>
<feature type="binding site" evidence="11">
    <location>
        <position position="155"/>
    </location>
    <ligand>
        <name>Mg(2+)</name>
        <dbReference type="ChEBI" id="CHEBI:18420"/>
    </ligand>
</feature>
<dbReference type="HAMAP" id="MF_00354">
    <property type="entry name" value="Idi_2"/>
    <property type="match status" value="1"/>
</dbReference>
<dbReference type="CDD" id="cd02811">
    <property type="entry name" value="IDI-2_FMN"/>
    <property type="match status" value="1"/>
</dbReference>
<keyword evidence="6 11" id="KW-0460">Magnesium</keyword>
<evidence type="ECO:0000313" key="14">
    <source>
        <dbReference type="Proteomes" id="UP000032552"/>
    </source>
</evidence>
<dbReference type="GO" id="GO:0008299">
    <property type="term" value="P:isoprenoid biosynthetic process"/>
    <property type="evidence" value="ECO:0007669"/>
    <property type="project" value="UniProtKB-UniRule"/>
</dbReference>
<keyword evidence="8 11" id="KW-0414">Isoprene biosynthesis</keyword>
<evidence type="ECO:0000256" key="6">
    <source>
        <dbReference type="ARBA" id="ARBA00022842"/>
    </source>
</evidence>
<evidence type="ECO:0000256" key="8">
    <source>
        <dbReference type="ARBA" id="ARBA00023229"/>
    </source>
</evidence>
<dbReference type="Pfam" id="PF01070">
    <property type="entry name" value="FMN_dh"/>
    <property type="match status" value="1"/>
</dbReference>
<comment type="cofactor">
    <cofactor evidence="11">
        <name>NADPH</name>
        <dbReference type="ChEBI" id="CHEBI:57783"/>
    </cofactor>
</comment>
<comment type="subcellular location">
    <subcellularLocation>
        <location evidence="11">Cytoplasm</location>
    </subcellularLocation>
</comment>
<comment type="cofactor">
    <cofactor evidence="11">
        <name>Mg(2+)</name>
        <dbReference type="ChEBI" id="CHEBI:18420"/>
    </cofactor>
</comment>
<dbReference type="AlphaFoldDB" id="A0A0C9QAV5"/>
<reference evidence="14" key="1">
    <citation type="submission" date="2014-05" db="EMBL/GenBank/DDBJ databases">
        <title>Whole genome sequencing of Lactobacillus casei NRIC0644.</title>
        <authorList>
            <person name="Atarashi H."/>
            <person name="Yoshida Y."/>
            <person name="Fujimura S."/>
            <person name="Tanaka N."/>
            <person name="Shiwa Y."/>
            <person name="Yoshikawa H."/>
            <person name="Okada S."/>
            <person name="Nakagawa J."/>
        </authorList>
    </citation>
    <scope>NUCLEOTIDE SEQUENCE [LARGE SCALE GENOMIC DNA]</scope>
    <source>
        <strain evidence="14">NRIC0644</strain>
    </source>
</reference>
<feature type="binding site" evidence="11">
    <location>
        <begin position="259"/>
        <end position="261"/>
    </location>
    <ligand>
        <name>FMN</name>
        <dbReference type="ChEBI" id="CHEBI:58210"/>
    </ligand>
</feature>
<comment type="similarity">
    <text evidence="11">Belongs to the IPP isomerase type 2 family.</text>
</comment>
<keyword evidence="2 11" id="KW-0963">Cytoplasm</keyword>
<evidence type="ECO:0000256" key="3">
    <source>
        <dbReference type="ARBA" id="ARBA00022630"/>
    </source>
</evidence>
<dbReference type="GO" id="GO:0010181">
    <property type="term" value="F:FMN binding"/>
    <property type="evidence" value="ECO:0007669"/>
    <property type="project" value="UniProtKB-UniRule"/>
</dbReference>
<evidence type="ECO:0000256" key="2">
    <source>
        <dbReference type="ARBA" id="ARBA00022490"/>
    </source>
</evidence>
<dbReference type="InterPro" id="IPR011179">
    <property type="entry name" value="IPdP_isomerase"/>
</dbReference>
<feature type="binding site" evidence="11">
    <location>
        <begin position="9"/>
        <end position="10"/>
    </location>
    <ligand>
        <name>substrate</name>
    </ligand>
</feature>
<comment type="function">
    <text evidence="11">Involved in the biosynthesis of isoprenoids. Catalyzes the 1,3-allylic rearrangement of the homoallylic substrate isopentenyl (IPP) to its allylic isomer, dimethylallyl diphosphate (DMAPP).</text>
</comment>
<feature type="binding site" evidence="11">
    <location>
        <position position="154"/>
    </location>
    <ligand>
        <name>substrate</name>
    </ligand>
</feature>
<evidence type="ECO:0000256" key="7">
    <source>
        <dbReference type="ARBA" id="ARBA00022857"/>
    </source>
</evidence>
<dbReference type="SUPFAM" id="SSF51395">
    <property type="entry name" value="FMN-linked oxidoreductases"/>
    <property type="match status" value="1"/>
</dbReference>
<comment type="catalytic activity">
    <reaction evidence="11">
        <text>isopentenyl diphosphate = dimethylallyl diphosphate</text>
        <dbReference type="Rhea" id="RHEA:23284"/>
        <dbReference type="ChEBI" id="CHEBI:57623"/>
        <dbReference type="ChEBI" id="CHEBI:128769"/>
        <dbReference type="EC" id="5.3.3.2"/>
    </reaction>
</comment>
<dbReference type="InterPro" id="IPR013785">
    <property type="entry name" value="Aldolase_TIM"/>
</dbReference>
<organism evidence="13 14">
    <name type="scientific">Lacticaseibacillus paracasei NRIC 0644</name>
    <dbReference type="NCBI Taxonomy" id="1435038"/>
    <lineage>
        <taxon>Bacteria</taxon>
        <taxon>Bacillati</taxon>
        <taxon>Bacillota</taxon>
        <taxon>Bacilli</taxon>
        <taxon>Lactobacillales</taxon>
        <taxon>Lactobacillaceae</taxon>
        <taxon>Lacticaseibacillus</taxon>
    </lineage>
</organism>
<feature type="binding site" evidence="11">
    <location>
        <position position="124"/>
    </location>
    <ligand>
        <name>FMN</name>
        <dbReference type="ChEBI" id="CHEBI:58210"/>
    </ligand>
</feature>
<accession>A0A0C9QAV5</accession>
<protein>
    <recommendedName>
        <fullName evidence="11">Isopentenyl-diphosphate delta-isomerase</fullName>
        <shortName evidence="11">IPP isomerase</shortName>
        <ecNumber evidence="11">5.3.3.2</ecNumber>
    </recommendedName>
    <alternativeName>
        <fullName evidence="11">Isopentenyl diphosphate:dimethylallyl diphosphate isomerase</fullName>
    </alternativeName>
    <alternativeName>
        <fullName evidence="11">Isopentenyl pyrophosphate isomerase</fullName>
    </alternativeName>
    <alternativeName>
        <fullName evidence="11">Type 2 isopentenyl diphosphate isomerase</fullName>
        <shortName evidence="11">IDI-2</shortName>
    </alternativeName>
</protein>
<evidence type="ECO:0000256" key="4">
    <source>
        <dbReference type="ARBA" id="ARBA00022643"/>
    </source>
</evidence>
<dbReference type="GO" id="GO:0005737">
    <property type="term" value="C:cytoplasm"/>
    <property type="evidence" value="ECO:0007669"/>
    <property type="project" value="UniProtKB-SubCell"/>
</dbReference>
<dbReference type="Gene3D" id="3.20.20.70">
    <property type="entry name" value="Aldolase class I"/>
    <property type="match status" value="1"/>
</dbReference>
<feature type="domain" description="FMN-dependent dehydrogenase" evidence="12">
    <location>
        <begin position="147"/>
        <end position="324"/>
    </location>
</feature>
<keyword evidence="9 11" id="KW-0413">Isomerase</keyword>
<dbReference type="PANTHER" id="PTHR43665">
    <property type="entry name" value="ISOPENTENYL-DIPHOSPHATE DELTA-ISOMERASE"/>
    <property type="match status" value="1"/>
</dbReference>
<comment type="subunit">
    <text evidence="10 11">Homooctamer. Dimer of tetramers.</text>
</comment>
<dbReference type="PANTHER" id="PTHR43665:SF1">
    <property type="entry name" value="ISOPENTENYL-DIPHOSPHATE DELTA-ISOMERASE"/>
    <property type="match status" value="1"/>
</dbReference>
<evidence type="ECO:0000256" key="10">
    <source>
        <dbReference type="ARBA" id="ARBA00025810"/>
    </source>
</evidence>
<evidence type="ECO:0000256" key="1">
    <source>
        <dbReference type="ARBA" id="ARBA00001917"/>
    </source>
</evidence>
<evidence type="ECO:0000256" key="5">
    <source>
        <dbReference type="ARBA" id="ARBA00022723"/>
    </source>
</evidence>
<evidence type="ECO:0000259" key="12">
    <source>
        <dbReference type="Pfam" id="PF01070"/>
    </source>
</evidence>
<dbReference type="GO" id="GO:0000287">
    <property type="term" value="F:magnesium ion binding"/>
    <property type="evidence" value="ECO:0007669"/>
    <property type="project" value="UniProtKB-UniRule"/>
</dbReference>
<dbReference type="RefSeq" id="WP_045625104.1">
    <property type="nucleotide sequence ID" value="NZ_BAYM01000090.1"/>
</dbReference>
<sequence>MTQSQQSHRKDEHVFLAEKYFQSVAHAGFDQVRLLHRALPETTMAAVDLKPDLPFNWQWPIYINAMTGGSPQTGKLNAQLGQLAQALGVAIASGSQSVALRDPQLVPTFATLRDHDPNGFILANVGAGHHATAAEAAVAMLKANALEIHLNAAQEVVMPEGDRDFMWQANIKSIIATSQVPIVVKEVGNGFIRKDLQSLQQLGVQFVDVGGRGGTNFATIENARRSGHDFAYLQDWGQTTVESLLEARGLGLTMLATGGVRSPLDVVKALRLGAHAVGMSGLVLHHLIQTGYEATLAYFQNFLHQLRQLYALLGVTNWQELQEAPIVLSADLEHYRQARGLPGI</sequence>
<feature type="binding site" evidence="11">
    <location>
        <begin position="65"/>
        <end position="67"/>
    </location>
    <ligand>
        <name>FMN</name>
        <dbReference type="ChEBI" id="CHEBI:58210"/>
    </ligand>
</feature>
<feature type="binding site" evidence="11">
    <location>
        <position position="215"/>
    </location>
    <ligand>
        <name>FMN</name>
        <dbReference type="ChEBI" id="CHEBI:58210"/>
    </ligand>
</feature>
<gene>
    <name evidence="11" type="primary">fni</name>
    <name evidence="13" type="ORF">LC0644_1561</name>
</gene>
<evidence type="ECO:0000313" key="13">
    <source>
        <dbReference type="EMBL" id="GAN36972.1"/>
    </source>
</evidence>
<feature type="binding site" evidence="11">
    <location>
        <position position="185"/>
    </location>
    <ligand>
        <name>FMN</name>
        <dbReference type="ChEBI" id="CHEBI:58210"/>
    </ligand>
</feature>
<dbReference type="NCBIfam" id="TIGR02151">
    <property type="entry name" value="IPP_isom_2"/>
    <property type="match status" value="1"/>
</dbReference>
<comment type="cofactor">
    <cofactor evidence="1 11">
        <name>FMN</name>
        <dbReference type="ChEBI" id="CHEBI:58210"/>
    </cofactor>
</comment>
<evidence type="ECO:0000256" key="9">
    <source>
        <dbReference type="ARBA" id="ARBA00023235"/>
    </source>
</evidence>
<comment type="caution">
    <text evidence="11">Lacks conserved residue(s) required for the propagation of feature annotation.</text>
</comment>
<feature type="binding site" evidence="11">
    <location>
        <begin position="280"/>
        <end position="281"/>
    </location>
    <ligand>
        <name>FMN</name>
        <dbReference type="ChEBI" id="CHEBI:58210"/>
    </ligand>
</feature>
<dbReference type="GO" id="GO:0016491">
    <property type="term" value="F:oxidoreductase activity"/>
    <property type="evidence" value="ECO:0007669"/>
    <property type="project" value="InterPro"/>
</dbReference>
<dbReference type="GO" id="GO:0004452">
    <property type="term" value="F:isopentenyl-diphosphate delta-isomerase activity"/>
    <property type="evidence" value="ECO:0007669"/>
    <property type="project" value="UniProtKB-UniRule"/>
</dbReference>
<keyword evidence="7 11" id="KW-0521">NADP</keyword>
<dbReference type="Proteomes" id="UP000032552">
    <property type="component" value="Unassembled WGS sequence"/>
</dbReference>
<comment type="caution">
    <text evidence="13">The sequence shown here is derived from an EMBL/GenBank/DDBJ whole genome shotgun (WGS) entry which is preliminary data.</text>
</comment>
<feature type="binding site" evidence="11">
    <location>
        <position position="95"/>
    </location>
    <ligand>
        <name>FMN</name>
        <dbReference type="ChEBI" id="CHEBI:58210"/>
    </ligand>
</feature>
<evidence type="ECO:0000256" key="11">
    <source>
        <dbReference type="HAMAP-Rule" id="MF_00354"/>
    </source>
</evidence>
<dbReference type="GO" id="GO:0070402">
    <property type="term" value="F:NADPH binding"/>
    <property type="evidence" value="ECO:0007669"/>
    <property type="project" value="UniProtKB-UniRule"/>
</dbReference>
<dbReference type="EMBL" id="BAYM01000090">
    <property type="protein sequence ID" value="GAN36972.1"/>
    <property type="molecule type" value="Genomic_DNA"/>
</dbReference>
<dbReference type="EC" id="5.3.3.2" evidence="11"/>